<evidence type="ECO:0000313" key="1">
    <source>
        <dbReference type="EMBL" id="KAI5683129.1"/>
    </source>
</evidence>
<dbReference type="EMBL" id="CM044701">
    <property type="protein sequence ID" value="KAI5683129.1"/>
    <property type="molecule type" value="Genomic_DNA"/>
</dbReference>
<accession>A0ACC0CEA8</accession>
<proteinExistence type="predicted"/>
<gene>
    <name evidence="1" type="ORF">M9H77_04357</name>
</gene>
<dbReference type="Proteomes" id="UP001060085">
    <property type="component" value="Linkage Group LG01"/>
</dbReference>
<evidence type="ECO:0000313" key="2">
    <source>
        <dbReference type="Proteomes" id="UP001060085"/>
    </source>
</evidence>
<organism evidence="1 2">
    <name type="scientific">Catharanthus roseus</name>
    <name type="common">Madagascar periwinkle</name>
    <name type="synonym">Vinca rosea</name>
    <dbReference type="NCBI Taxonomy" id="4058"/>
    <lineage>
        <taxon>Eukaryota</taxon>
        <taxon>Viridiplantae</taxon>
        <taxon>Streptophyta</taxon>
        <taxon>Embryophyta</taxon>
        <taxon>Tracheophyta</taxon>
        <taxon>Spermatophyta</taxon>
        <taxon>Magnoliopsida</taxon>
        <taxon>eudicotyledons</taxon>
        <taxon>Gunneridae</taxon>
        <taxon>Pentapetalae</taxon>
        <taxon>asterids</taxon>
        <taxon>lamiids</taxon>
        <taxon>Gentianales</taxon>
        <taxon>Apocynaceae</taxon>
        <taxon>Rauvolfioideae</taxon>
        <taxon>Vinceae</taxon>
        <taxon>Catharanthinae</taxon>
        <taxon>Catharanthus</taxon>
    </lineage>
</organism>
<protein>
    <submittedName>
        <fullName evidence="1">Uncharacterized protein</fullName>
    </submittedName>
</protein>
<name>A0ACC0CEA8_CATRO</name>
<sequence>MRTSMRWLLWASPFSFIGKNKRRFFHVTVKQQLYSSPFSSYAVGNGQMTIASALAFSAESKSLVLGTKVHSQLIKLGCRNDTFIQNNLIRMYMKCECLDDALGVFGEMPEKNLVSWTLIISGAVQNGASEVGLAVFLEMRRNGFVPNEFALGSIIKVCSAESGCGGIFCYEFFGLYLHALSLKIGIDKNPFVRSSLMHMYAMFGTIDATEKVFEHEENFSDIACWNAMIGGYAQNGFGFEALKTMSMMHSRGMTLDEFTFINSLNGCSVLGDLELGEQIHGLVIGSGMDMSTSVQNSLVAMYFKGGGKDSASRVFNKMVKKDVVSWNTVLSGFSQDCDVQKVAELFQSFMILGFKPNRITFSILFRLCGEVSDLGLGLQIYCLSFRFGYTAESHVASSIVFMFSRCGETRMARSFFDSLSSRSISILNEIILGYNLIQDEEAVWLFSNIWQLCIEVDWRTFSSTIEACFNTGYPQLGRQIHGIIIKSGFSSHGHVCGSLIRGYITFGLVKDSFAFFYGLNQLDLVCCGTMISALVHQGFNNDAIRFLNCRNWEGEKLDDFILSSIFTSCANLASLQLTKSVHSLVIKLGFEKYVSVASAAIDAYSKSGDLESAVMTCSLSSSADAVLFNCMIMAYAHHGQVLEAMRIFDKMRLDNLQPSQSTFVSVLSACSHKGLVDIGHTLFESISSDYGMNPSRDNYGCYIDLLSRNGLLEDAKSVISAMPFPSWPAILRSMLNGCRIHGNKPLGEWAAKELSKLVPADNAAYILMSRMHSEDGDWEAAARVRKGMVDEGNLKPMGCSWVEV</sequence>
<keyword evidence="2" id="KW-1185">Reference proteome</keyword>
<comment type="caution">
    <text evidence="1">The sequence shown here is derived from an EMBL/GenBank/DDBJ whole genome shotgun (WGS) entry which is preliminary data.</text>
</comment>
<reference evidence="2" key="1">
    <citation type="journal article" date="2023" name="Nat. Plants">
        <title>Single-cell RNA sequencing provides a high-resolution roadmap for understanding the multicellular compartmentation of specialized metabolism.</title>
        <authorList>
            <person name="Sun S."/>
            <person name="Shen X."/>
            <person name="Li Y."/>
            <person name="Li Y."/>
            <person name="Wang S."/>
            <person name="Li R."/>
            <person name="Zhang H."/>
            <person name="Shen G."/>
            <person name="Guo B."/>
            <person name="Wei J."/>
            <person name="Xu J."/>
            <person name="St-Pierre B."/>
            <person name="Chen S."/>
            <person name="Sun C."/>
        </authorList>
    </citation>
    <scope>NUCLEOTIDE SEQUENCE [LARGE SCALE GENOMIC DNA]</scope>
</reference>